<evidence type="ECO:0000313" key="2">
    <source>
        <dbReference type="Proteomes" id="UP000596063"/>
    </source>
</evidence>
<name>A0A7T4R0U9_9GAMM</name>
<keyword evidence="2" id="KW-1185">Reference proteome</keyword>
<accession>A0A7T4R0U9</accession>
<dbReference type="RefSeq" id="WP_198569858.1">
    <property type="nucleotide sequence ID" value="NZ_CP066167.1"/>
</dbReference>
<reference evidence="1 2" key="1">
    <citation type="submission" date="2020-12" db="EMBL/GenBank/DDBJ databases">
        <authorList>
            <person name="Shan Y."/>
        </authorList>
    </citation>
    <scope>NUCLEOTIDE SEQUENCE [LARGE SCALE GENOMIC DNA]</scope>
    <source>
        <strain evidence="2">csc3.9</strain>
    </source>
</reference>
<dbReference type="EMBL" id="CP066167">
    <property type="protein sequence ID" value="QQD18361.1"/>
    <property type="molecule type" value="Genomic_DNA"/>
</dbReference>
<gene>
    <name evidence="1" type="ORF">I6N98_00330</name>
</gene>
<dbReference type="AlphaFoldDB" id="A0A7T4R0U9"/>
<protein>
    <submittedName>
        <fullName evidence="1">Toxin</fullName>
    </submittedName>
</protein>
<sequence>MKISNRSPDKNQELIVGRGVSFEEAIFHIEHGGLLDDIAHPNASVYPNQRIFIICIKEYVHLVPYVENEDEVFLKKIIPSRKFTKLYLGGGS</sequence>
<evidence type="ECO:0000313" key="1">
    <source>
        <dbReference type="EMBL" id="QQD18361.1"/>
    </source>
</evidence>
<proteinExistence type="predicted"/>
<dbReference type="KEGG" id="snan:I6N98_00330"/>
<dbReference type="Proteomes" id="UP000596063">
    <property type="component" value="Chromosome"/>
</dbReference>
<organism evidence="1 2">
    <name type="scientific">Spongiibacter nanhainus</name>
    <dbReference type="NCBI Taxonomy" id="2794344"/>
    <lineage>
        <taxon>Bacteria</taxon>
        <taxon>Pseudomonadati</taxon>
        <taxon>Pseudomonadota</taxon>
        <taxon>Gammaproteobacteria</taxon>
        <taxon>Cellvibrionales</taxon>
        <taxon>Spongiibacteraceae</taxon>
        <taxon>Spongiibacter</taxon>
    </lineage>
</organism>